<feature type="compositionally biased region" description="Low complexity" evidence="1">
    <location>
        <begin position="155"/>
        <end position="173"/>
    </location>
</feature>
<dbReference type="AlphaFoldDB" id="A0A2J6PDV6"/>
<keyword evidence="4" id="KW-1185">Reference proteome</keyword>
<keyword evidence="2" id="KW-0472">Membrane</keyword>
<name>A0A2J6PDV6_9HELO</name>
<feature type="region of interest" description="Disordered" evidence="1">
    <location>
        <begin position="155"/>
        <end position="185"/>
    </location>
</feature>
<evidence type="ECO:0000313" key="4">
    <source>
        <dbReference type="Proteomes" id="UP000235672"/>
    </source>
</evidence>
<feature type="transmembrane region" description="Helical" evidence="2">
    <location>
        <begin position="191"/>
        <end position="216"/>
    </location>
</feature>
<reference evidence="3 4" key="1">
    <citation type="submission" date="2016-05" db="EMBL/GenBank/DDBJ databases">
        <title>A degradative enzymes factory behind the ericoid mycorrhizal symbiosis.</title>
        <authorList>
            <consortium name="DOE Joint Genome Institute"/>
            <person name="Martino E."/>
            <person name="Morin E."/>
            <person name="Grelet G."/>
            <person name="Kuo A."/>
            <person name="Kohler A."/>
            <person name="Daghino S."/>
            <person name="Barry K."/>
            <person name="Choi C."/>
            <person name="Cichocki N."/>
            <person name="Clum A."/>
            <person name="Copeland A."/>
            <person name="Hainaut M."/>
            <person name="Haridas S."/>
            <person name="Labutti K."/>
            <person name="Lindquist E."/>
            <person name="Lipzen A."/>
            <person name="Khouja H.-R."/>
            <person name="Murat C."/>
            <person name="Ohm R."/>
            <person name="Olson A."/>
            <person name="Spatafora J."/>
            <person name="Veneault-Fourrey C."/>
            <person name="Henrissat B."/>
            <person name="Grigoriev I."/>
            <person name="Martin F."/>
            <person name="Perotto S."/>
        </authorList>
    </citation>
    <scope>NUCLEOTIDE SEQUENCE [LARGE SCALE GENOMIC DNA]</scope>
    <source>
        <strain evidence="3 4">UAMH 7357</strain>
    </source>
</reference>
<organism evidence="3 4">
    <name type="scientific">Hyaloscypha hepaticicola</name>
    <dbReference type="NCBI Taxonomy" id="2082293"/>
    <lineage>
        <taxon>Eukaryota</taxon>
        <taxon>Fungi</taxon>
        <taxon>Dikarya</taxon>
        <taxon>Ascomycota</taxon>
        <taxon>Pezizomycotina</taxon>
        <taxon>Leotiomycetes</taxon>
        <taxon>Helotiales</taxon>
        <taxon>Hyaloscyphaceae</taxon>
        <taxon>Hyaloscypha</taxon>
    </lineage>
</organism>
<accession>A0A2J6PDV6</accession>
<keyword evidence="2" id="KW-1133">Transmembrane helix</keyword>
<proteinExistence type="predicted"/>
<dbReference type="Proteomes" id="UP000235672">
    <property type="component" value="Unassembled WGS sequence"/>
</dbReference>
<protein>
    <recommendedName>
        <fullName evidence="5">Mid2 domain-containing protein</fullName>
    </recommendedName>
</protein>
<dbReference type="CDD" id="cd12087">
    <property type="entry name" value="TM_EGFR-like"/>
    <property type="match status" value="1"/>
</dbReference>
<dbReference type="EMBL" id="KZ613562">
    <property type="protein sequence ID" value="PMD12173.1"/>
    <property type="molecule type" value="Genomic_DNA"/>
</dbReference>
<evidence type="ECO:0000313" key="3">
    <source>
        <dbReference type="EMBL" id="PMD12173.1"/>
    </source>
</evidence>
<evidence type="ECO:0000256" key="2">
    <source>
        <dbReference type="SAM" id="Phobius"/>
    </source>
</evidence>
<keyword evidence="2" id="KW-0812">Transmembrane</keyword>
<evidence type="ECO:0000256" key="1">
    <source>
        <dbReference type="SAM" id="MobiDB-lite"/>
    </source>
</evidence>
<gene>
    <name evidence="3" type="ORF">NA56DRAFT_613855</name>
</gene>
<sequence length="262" mass="26862">MSVGSLTTTFTPPASCLASFSTTIQGLSGRLFAGPTTTQSCMPDNFQFSSTNYYSPGICPIGYTTGCQSLEVVGTISETVVTCCPTSFVCNTDVIFSYESTFGCTSIFLTTALFPSLVEESNNIPTATVSTVITVTGYGAVNAFSVQIRYQSTDFQSSQTTPTSTTIATSTPSNGSGGGGGSSGREISPSAAAGIGVGSAVGALLLAGTFVFVYALGRRRRLAKNPSAASGLPEKSNHVSSNIAVPELSAHAVPMPELSAER</sequence>
<dbReference type="OrthoDB" id="3563651at2759"/>
<evidence type="ECO:0008006" key="5">
    <source>
        <dbReference type="Google" id="ProtNLM"/>
    </source>
</evidence>